<sequence length="90" mass="10323">MVMPYYGLTDETTMKFNQQQLNELNLLLQFDLNSRDTGIKVHKTAEKKTQDAVESLYQKNLCTHPDGGYLTDEGIEVAQYADRILRVLTP</sequence>
<dbReference type="Proteomes" id="UP000196125">
    <property type="component" value="Unassembled WGS sequence"/>
</dbReference>
<evidence type="ECO:0000313" key="2">
    <source>
        <dbReference type="Proteomes" id="UP000196125"/>
    </source>
</evidence>
<accession>A0A1Y6IMQ6</accession>
<dbReference type="InterPro" id="IPR013468">
    <property type="entry name" value="CHP02647"/>
</dbReference>
<dbReference type="EMBL" id="FXXI01000001">
    <property type="protein sequence ID" value="SMR98949.1"/>
    <property type="molecule type" value="Genomic_DNA"/>
</dbReference>
<protein>
    <submittedName>
        <fullName evidence="1">Phosphate-starvation-inducible E</fullName>
    </submittedName>
</protein>
<organism evidence="1 2">
    <name type="scientific">Vibrio mangrovi</name>
    <dbReference type="NCBI Taxonomy" id="474394"/>
    <lineage>
        <taxon>Bacteria</taxon>
        <taxon>Pseudomonadati</taxon>
        <taxon>Pseudomonadota</taxon>
        <taxon>Gammaproteobacteria</taxon>
        <taxon>Vibrionales</taxon>
        <taxon>Vibrionaceae</taxon>
        <taxon>Vibrio</taxon>
    </lineage>
</organism>
<proteinExistence type="predicted"/>
<dbReference type="NCBIfam" id="TIGR02647">
    <property type="entry name" value="DNA"/>
    <property type="match status" value="1"/>
</dbReference>
<gene>
    <name evidence="1" type="ORF">VIM7927_00165</name>
</gene>
<reference evidence="1 2" key="1">
    <citation type="submission" date="2017-05" db="EMBL/GenBank/DDBJ databases">
        <authorList>
            <person name="Song R."/>
            <person name="Chenine A.L."/>
            <person name="Ruprecht R.M."/>
        </authorList>
    </citation>
    <scope>NUCLEOTIDE SEQUENCE [LARGE SCALE GENOMIC DNA]</scope>
    <source>
        <strain evidence="1 2">CECT 7927</strain>
    </source>
</reference>
<evidence type="ECO:0000313" key="1">
    <source>
        <dbReference type="EMBL" id="SMR98949.1"/>
    </source>
</evidence>
<dbReference type="Pfam" id="PF18918">
    <property type="entry name" value="DUF5669"/>
    <property type="match status" value="1"/>
</dbReference>
<name>A0A1Y6IMQ6_9VIBR</name>
<dbReference type="AlphaFoldDB" id="A0A1Y6IMQ6"/>